<reference evidence="3" key="1">
    <citation type="submission" date="2020-02" db="EMBL/GenBank/DDBJ databases">
        <title>Streptomyces sp. ASO4wet.</title>
        <authorList>
            <person name="Risdian C."/>
            <person name="Landwehr W."/>
            <person name="Schupp P."/>
            <person name="Wink J."/>
        </authorList>
    </citation>
    <scope>NUCLEOTIDE SEQUENCE [LARGE SCALE GENOMIC DNA]</scope>
    <source>
        <strain evidence="3">ASO4wet</strain>
    </source>
</reference>
<feature type="domain" description="GAF" evidence="1">
    <location>
        <begin position="44"/>
        <end position="163"/>
    </location>
</feature>
<gene>
    <name evidence="2" type="ORF">G4Z16_04495</name>
</gene>
<evidence type="ECO:0000313" key="3">
    <source>
        <dbReference type="Proteomes" id="UP000595046"/>
    </source>
</evidence>
<protein>
    <submittedName>
        <fullName evidence="2">GAF domain-containing protein</fullName>
    </submittedName>
</protein>
<dbReference type="SUPFAM" id="SSF55781">
    <property type="entry name" value="GAF domain-like"/>
    <property type="match status" value="1"/>
</dbReference>
<dbReference type="RefSeq" id="WP_197349294.1">
    <property type="nucleotide sequence ID" value="NZ_CP048882.1"/>
</dbReference>
<organism evidence="2 3">
    <name type="scientific">Streptomyces bathyalis</name>
    <dbReference type="NCBI Taxonomy" id="2710756"/>
    <lineage>
        <taxon>Bacteria</taxon>
        <taxon>Bacillati</taxon>
        <taxon>Actinomycetota</taxon>
        <taxon>Actinomycetes</taxon>
        <taxon>Kitasatosporales</taxon>
        <taxon>Streptomycetaceae</taxon>
        <taxon>Streptomyces</taxon>
    </lineage>
</organism>
<evidence type="ECO:0000313" key="2">
    <source>
        <dbReference type="EMBL" id="QPP05776.1"/>
    </source>
</evidence>
<sequence>MEDQQPLGALERPQHEALLSVMPLAEPDERATGRETFSRGFSELAEHAVVSTSGSCAAAVTLTDPEGGPLTETPEGRASAVTHPEVSELVAVQWESEEGPVPEALESGEPVFVSDVRHETRWPRYREMALQRGLRACATLPFRHEGAVLTVSVYAFHPDGLSGVVEEKSTELAGLAEQVVRSRGRCA</sequence>
<dbReference type="AlphaFoldDB" id="A0A7T1T3M3"/>
<dbReference type="InterPro" id="IPR003018">
    <property type="entry name" value="GAF"/>
</dbReference>
<dbReference type="EMBL" id="CP048882">
    <property type="protein sequence ID" value="QPP05776.1"/>
    <property type="molecule type" value="Genomic_DNA"/>
</dbReference>
<keyword evidence="3" id="KW-1185">Reference proteome</keyword>
<name>A0A7T1T3M3_9ACTN</name>
<evidence type="ECO:0000259" key="1">
    <source>
        <dbReference type="Pfam" id="PF13185"/>
    </source>
</evidence>
<dbReference type="KEGG" id="sbat:G4Z16_04495"/>
<dbReference type="Proteomes" id="UP000595046">
    <property type="component" value="Chromosome"/>
</dbReference>
<dbReference type="Gene3D" id="3.30.450.40">
    <property type="match status" value="1"/>
</dbReference>
<dbReference type="InterPro" id="IPR029016">
    <property type="entry name" value="GAF-like_dom_sf"/>
</dbReference>
<proteinExistence type="predicted"/>
<accession>A0A7T1T3M3</accession>
<dbReference type="Pfam" id="PF13185">
    <property type="entry name" value="GAF_2"/>
    <property type="match status" value="1"/>
</dbReference>